<dbReference type="Proteomes" id="UP000078272">
    <property type="component" value="Unassembled WGS sequence"/>
</dbReference>
<dbReference type="InterPro" id="IPR036388">
    <property type="entry name" value="WH-like_DNA-bd_sf"/>
</dbReference>
<dbReference type="Gene3D" id="1.10.10.10">
    <property type="entry name" value="Winged helix-like DNA-binding domain superfamily/Winged helix DNA-binding domain"/>
    <property type="match status" value="1"/>
</dbReference>
<reference evidence="2 3" key="1">
    <citation type="journal article" date="2016" name="Front. Microbiol.">
        <title>Genomic Resource of Rice Seed Associated Bacteria.</title>
        <authorList>
            <person name="Midha S."/>
            <person name="Bansal K."/>
            <person name="Sharma S."/>
            <person name="Kumar N."/>
            <person name="Patil P.P."/>
            <person name="Chaudhry V."/>
            <person name="Patil P.B."/>
        </authorList>
    </citation>
    <scope>NUCLEOTIDE SEQUENCE [LARGE SCALE GENOMIC DNA]</scope>
    <source>
        <strain evidence="2 3">NS226</strain>
    </source>
</reference>
<protein>
    <submittedName>
        <fullName evidence="2">Beta-lactamase</fullName>
    </submittedName>
</protein>
<comment type="caution">
    <text evidence="2">The sequence shown here is derived from an EMBL/GenBank/DDBJ whole genome shotgun (WGS) entry which is preliminary data.</text>
</comment>
<evidence type="ECO:0000259" key="1">
    <source>
        <dbReference type="SMART" id="SM00849"/>
    </source>
</evidence>
<dbReference type="OrthoDB" id="9788263at2"/>
<sequence length="301" mass="32417">MNLDLDTNFQPEHGSPVEVAPEIVRLTAPNASPMTFTGTNTYLLGRDRLVVIDPGPSNERHLEALLRAIDGRPVEFILVTHTHLDHSGLCDALKARTGAPIAAEGPHRTARPLAANEINRLDAAADHAFRPDRELRDGETMTTAAGRITGIATPGHTANHMAFALEGSGILFSGDHVMSWSTSIVAPPDGGMADYMASLDKLLLRSDTLYLPGHGGPIAKPLAFVRALRTHRRMREQAILERVRAGDRMIPDIVSAIYRSTPVALHGAAALSVFAHLESLCERGLVATEGDCALSGRFEPR</sequence>
<dbReference type="Gene3D" id="3.60.15.10">
    <property type="entry name" value="Ribonuclease Z/Hydroxyacylglutathione hydrolase-like"/>
    <property type="match status" value="1"/>
</dbReference>
<feature type="domain" description="Metallo-beta-lactamase" evidence="1">
    <location>
        <begin position="38"/>
        <end position="214"/>
    </location>
</feature>
<dbReference type="Pfam" id="PF17778">
    <property type="entry name" value="WHD_BLACT"/>
    <property type="match status" value="1"/>
</dbReference>
<organism evidence="2 3">
    <name type="scientific">Aureimonas ureilytica</name>
    <dbReference type="NCBI Taxonomy" id="401562"/>
    <lineage>
        <taxon>Bacteria</taxon>
        <taxon>Pseudomonadati</taxon>
        <taxon>Pseudomonadota</taxon>
        <taxon>Alphaproteobacteria</taxon>
        <taxon>Hyphomicrobiales</taxon>
        <taxon>Aurantimonadaceae</taxon>
        <taxon>Aureimonas</taxon>
    </lineage>
</organism>
<dbReference type="AlphaFoldDB" id="A0A175RCZ7"/>
<dbReference type="PATRIC" id="fig|401562.3.peg.4111"/>
<dbReference type="Pfam" id="PF00753">
    <property type="entry name" value="Lactamase_B"/>
    <property type="match status" value="1"/>
</dbReference>
<dbReference type="STRING" id="401562.NS365_06890"/>
<dbReference type="CDD" id="cd16278">
    <property type="entry name" value="metallo-hydrolase-like_MBL-fold"/>
    <property type="match status" value="1"/>
</dbReference>
<dbReference type="InterPro" id="IPR036866">
    <property type="entry name" value="RibonucZ/Hydroxyglut_hydro"/>
</dbReference>
<evidence type="ECO:0000313" key="2">
    <source>
        <dbReference type="EMBL" id="KTQ97643.1"/>
    </source>
</evidence>
<dbReference type="PANTHER" id="PTHR23131">
    <property type="entry name" value="ENDORIBONUCLEASE LACTB2"/>
    <property type="match status" value="1"/>
</dbReference>
<dbReference type="PANTHER" id="PTHR23131:SF0">
    <property type="entry name" value="ENDORIBONUCLEASE LACTB2"/>
    <property type="match status" value="1"/>
</dbReference>
<dbReference type="EMBL" id="LDPZ01000006">
    <property type="protein sequence ID" value="KTQ97643.1"/>
    <property type="molecule type" value="Genomic_DNA"/>
</dbReference>
<dbReference type="InterPro" id="IPR050662">
    <property type="entry name" value="Sec-metab_biosynth-thioest"/>
</dbReference>
<dbReference type="InterPro" id="IPR041516">
    <property type="entry name" value="LACTB2_WH"/>
</dbReference>
<name>A0A175RCZ7_9HYPH</name>
<proteinExistence type="predicted"/>
<gene>
    <name evidence="2" type="ORF">NS226_02970</name>
</gene>
<dbReference type="RefSeq" id="WP_058633712.1">
    <property type="nucleotide sequence ID" value="NZ_LDPZ01000006.1"/>
</dbReference>
<dbReference type="SMART" id="SM00849">
    <property type="entry name" value="Lactamase_B"/>
    <property type="match status" value="1"/>
</dbReference>
<evidence type="ECO:0000313" key="3">
    <source>
        <dbReference type="Proteomes" id="UP000078272"/>
    </source>
</evidence>
<dbReference type="InterPro" id="IPR001279">
    <property type="entry name" value="Metallo-B-lactamas"/>
</dbReference>
<accession>A0A175RCZ7</accession>
<dbReference type="SUPFAM" id="SSF56281">
    <property type="entry name" value="Metallo-hydrolase/oxidoreductase"/>
    <property type="match status" value="1"/>
</dbReference>